<evidence type="ECO:0000313" key="1">
    <source>
        <dbReference type="EMBL" id="CAL1289402.1"/>
    </source>
</evidence>
<reference evidence="1 2" key="1">
    <citation type="submission" date="2024-04" db="EMBL/GenBank/DDBJ databases">
        <authorList>
            <person name="Rising A."/>
            <person name="Reimegard J."/>
            <person name="Sonavane S."/>
            <person name="Akerstrom W."/>
            <person name="Nylinder S."/>
            <person name="Hedman E."/>
            <person name="Kallberg Y."/>
        </authorList>
    </citation>
    <scope>NUCLEOTIDE SEQUENCE [LARGE SCALE GENOMIC DNA]</scope>
</reference>
<accession>A0AAV2AZR6</accession>
<dbReference type="Proteomes" id="UP001497382">
    <property type="component" value="Unassembled WGS sequence"/>
</dbReference>
<sequence>MTTSALIDSPPEQSVSAIVPKEDVEQRRQNWFHSCFEWIRGCYSSCCSGFRSLPSSLRVFLGRGLSLLRSSSILRQGNSGVVLLPEKVSPCPPYFENPFYNEVVNTEKPPQADADSLANLETECDFIPIMNCVLQMSDDSKFSIE</sequence>
<comment type="caution">
    <text evidence="1">The sequence shown here is derived from an EMBL/GenBank/DDBJ whole genome shotgun (WGS) entry which is preliminary data.</text>
</comment>
<proteinExistence type="predicted"/>
<organism evidence="1 2">
    <name type="scientific">Larinioides sclopetarius</name>
    <dbReference type="NCBI Taxonomy" id="280406"/>
    <lineage>
        <taxon>Eukaryota</taxon>
        <taxon>Metazoa</taxon>
        <taxon>Ecdysozoa</taxon>
        <taxon>Arthropoda</taxon>
        <taxon>Chelicerata</taxon>
        <taxon>Arachnida</taxon>
        <taxon>Araneae</taxon>
        <taxon>Araneomorphae</taxon>
        <taxon>Entelegynae</taxon>
        <taxon>Araneoidea</taxon>
        <taxon>Araneidae</taxon>
        <taxon>Larinioides</taxon>
    </lineage>
</organism>
<gene>
    <name evidence="1" type="ORF">LARSCL_LOCUS15916</name>
</gene>
<dbReference type="EMBL" id="CAXIEN010000248">
    <property type="protein sequence ID" value="CAL1289402.1"/>
    <property type="molecule type" value="Genomic_DNA"/>
</dbReference>
<keyword evidence="2" id="KW-1185">Reference proteome</keyword>
<evidence type="ECO:0000313" key="2">
    <source>
        <dbReference type="Proteomes" id="UP001497382"/>
    </source>
</evidence>
<protein>
    <submittedName>
        <fullName evidence="1">Uncharacterized protein</fullName>
    </submittedName>
</protein>
<dbReference type="AlphaFoldDB" id="A0AAV2AZR6"/>
<name>A0AAV2AZR6_9ARAC</name>